<dbReference type="EMBL" id="SLXB01000031">
    <property type="protein sequence ID" value="TCO87468.1"/>
    <property type="molecule type" value="Genomic_DNA"/>
</dbReference>
<dbReference type="RefSeq" id="WP_131927397.1">
    <property type="nucleotide sequence ID" value="NZ_SLXB01000031.1"/>
</dbReference>
<name>A0A4R2M1N6_9BACE</name>
<dbReference type="Proteomes" id="UP000295600">
    <property type="component" value="Unassembled WGS sequence"/>
</dbReference>
<sequence length="92" mass="10723">MKKIDFRKIKVSDIEGKETTMDIAKEMGNTIYKNTPDLGELEFAQEIYKRGEVEVTEERAAIVRKYMDVGQFFAYIKKAVNDELNRILTIKD</sequence>
<comment type="caution">
    <text evidence="1">The sequence shown here is derived from an EMBL/GenBank/DDBJ whole genome shotgun (WGS) entry which is preliminary data.</text>
</comment>
<gene>
    <name evidence="1" type="ORF">EV202_13113</name>
</gene>
<evidence type="ECO:0000313" key="2">
    <source>
        <dbReference type="Proteomes" id="UP000295600"/>
    </source>
</evidence>
<dbReference type="AlphaFoldDB" id="A0A4R2M1N6"/>
<proteinExistence type="predicted"/>
<evidence type="ECO:0000313" key="1">
    <source>
        <dbReference type="EMBL" id="TCO87468.1"/>
    </source>
</evidence>
<reference evidence="1 2" key="1">
    <citation type="submission" date="2019-03" db="EMBL/GenBank/DDBJ databases">
        <title>Genomic Encyclopedia of Type Strains, Phase IV (KMG-IV): sequencing the most valuable type-strain genomes for metagenomic binning, comparative biology and taxonomic classification.</title>
        <authorList>
            <person name="Goeker M."/>
        </authorList>
    </citation>
    <scope>NUCLEOTIDE SEQUENCE [LARGE SCALE GENOMIC DNA]</scope>
    <source>
        <strain evidence="1 2">DSM 23917</strain>
    </source>
</reference>
<accession>A0A4R2M1N6</accession>
<organism evidence="1 2">
    <name type="scientific">Prevotella heparinolytica</name>
    <dbReference type="NCBI Taxonomy" id="28113"/>
    <lineage>
        <taxon>Bacteria</taxon>
        <taxon>Pseudomonadati</taxon>
        <taxon>Bacteroidota</taxon>
        <taxon>Bacteroidia</taxon>
        <taxon>Bacteroidales</taxon>
        <taxon>Bacteroidaceae</taxon>
        <taxon>Bacteroides</taxon>
    </lineage>
</organism>
<protein>
    <submittedName>
        <fullName evidence="1">Uncharacterized protein</fullName>
    </submittedName>
</protein>